<dbReference type="STRING" id="6669.E9GG26"/>
<protein>
    <submittedName>
        <fullName evidence="1">Uncharacterized protein</fullName>
    </submittedName>
</protein>
<dbReference type="HOGENOM" id="CLU_980934_0_0_1"/>
<evidence type="ECO:0000313" key="2">
    <source>
        <dbReference type="Proteomes" id="UP000000305"/>
    </source>
</evidence>
<dbReference type="EMBL" id="GL732543">
    <property type="protein sequence ID" value="EFX81570.1"/>
    <property type="molecule type" value="Genomic_DNA"/>
</dbReference>
<dbReference type="Proteomes" id="UP000000305">
    <property type="component" value="Unassembled WGS sequence"/>
</dbReference>
<dbReference type="InParanoid" id="E9GG26"/>
<proteinExistence type="predicted"/>
<reference evidence="1 2" key="1">
    <citation type="journal article" date="2011" name="Science">
        <title>The ecoresponsive genome of Daphnia pulex.</title>
        <authorList>
            <person name="Colbourne J.K."/>
            <person name="Pfrender M.E."/>
            <person name="Gilbert D."/>
            <person name="Thomas W.K."/>
            <person name="Tucker A."/>
            <person name="Oakley T.H."/>
            <person name="Tokishita S."/>
            <person name="Aerts A."/>
            <person name="Arnold G.J."/>
            <person name="Basu M.K."/>
            <person name="Bauer D.J."/>
            <person name="Caceres C.E."/>
            <person name="Carmel L."/>
            <person name="Casola C."/>
            <person name="Choi J.H."/>
            <person name="Detter J.C."/>
            <person name="Dong Q."/>
            <person name="Dusheyko S."/>
            <person name="Eads B.D."/>
            <person name="Frohlich T."/>
            <person name="Geiler-Samerotte K.A."/>
            <person name="Gerlach D."/>
            <person name="Hatcher P."/>
            <person name="Jogdeo S."/>
            <person name="Krijgsveld J."/>
            <person name="Kriventseva E.V."/>
            <person name="Kultz D."/>
            <person name="Laforsch C."/>
            <person name="Lindquist E."/>
            <person name="Lopez J."/>
            <person name="Manak J.R."/>
            <person name="Muller J."/>
            <person name="Pangilinan J."/>
            <person name="Patwardhan R.P."/>
            <person name="Pitluck S."/>
            <person name="Pritham E.J."/>
            <person name="Rechtsteiner A."/>
            <person name="Rho M."/>
            <person name="Rogozin I.B."/>
            <person name="Sakarya O."/>
            <person name="Salamov A."/>
            <person name="Schaack S."/>
            <person name="Shapiro H."/>
            <person name="Shiga Y."/>
            <person name="Skalitzky C."/>
            <person name="Smith Z."/>
            <person name="Souvorov A."/>
            <person name="Sung W."/>
            <person name="Tang Z."/>
            <person name="Tsuchiya D."/>
            <person name="Tu H."/>
            <person name="Vos H."/>
            <person name="Wang M."/>
            <person name="Wolf Y.I."/>
            <person name="Yamagata H."/>
            <person name="Yamada T."/>
            <person name="Ye Y."/>
            <person name="Shaw J.R."/>
            <person name="Andrews J."/>
            <person name="Crease T.J."/>
            <person name="Tang H."/>
            <person name="Lucas S.M."/>
            <person name="Robertson H.M."/>
            <person name="Bork P."/>
            <person name="Koonin E.V."/>
            <person name="Zdobnov E.M."/>
            <person name="Grigoriev I.V."/>
            <person name="Lynch M."/>
            <person name="Boore J.L."/>
        </authorList>
    </citation>
    <scope>NUCLEOTIDE SEQUENCE [LARGE SCALE GENOMIC DNA]</scope>
</reference>
<dbReference type="OMA" id="MEDCRTQ"/>
<accession>E9GG26</accession>
<name>E9GG26_DAPPU</name>
<gene>
    <name evidence="1" type="ORF">DAPPUDRAFT_242189</name>
</gene>
<dbReference type="PANTHER" id="PTHR22954:SF3">
    <property type="entry name" value="PROTEIN CBG08539"/>
    <property type="match status" value="1"/>
</dbReference>
<organism evidence="1 2">
    <name type="scientific">Daphnia pulex</name>
    <name type="common">Water flea</name>
    <dbReference type="NCBI Taxonomy" id="6669"/>
    <lineage>
        <taxon>Eukaryota</taxon>
        <taxon>Metazoa</taxon>
        <taxon>Ecdysozoa</taxon>
        <taxon>Arthropoda</taxon>
        <taxon>Crustacea</taxon>
        <taxon>Branchiopoda</taxon>
        <taxon>Diplostraca</taxon>
        <taxon>Cladocera</taxon>
        <taxon>Anomopoda</taxon>
        <taxon>Daphniidae</taxon>
        <taxon>Daphnia</taxon>
    </lineage>
</organism>
<keyword evidence="2" id="KW-1185">Reference proteome</keyword>
<dbReference type="KEGG" id="dpx:DAPPUDRAFT_242189"/>
<dbReference type="Pfam" id="PF03564">
    <property type="entry name" value="DUF1759"/>
    <property type="match status" value="1"/>
</dbReference>
<dbReference type="AlphaFoldDB" id="E9GG26"/>
<dbReference type="PANTHER" id="PTHR22954">
    <property type="entry name" value="RETROVIRAL PROTEASE-RELATED"/>
    <property type="match status" value="1"/>
</dbReference>
<dbReference type="OrthoDB" id="6375181at2759"/>
<dbReference type="InterPro" id="IPR005312">
    <property type="entry name" value="DUF1759"/>
</dbReference>
<dbReference type="PhylomeDB" id="E9GG26"/>
<dbReference type="eggNOG" id="ENOG502SXAM">
    <property type="taxonomic scope" value="Eukaryota"/>
</dbReference>
<sequence length="284" mass="32163">MEKDLRLIEIYSNRFRAAHELIREELGKPEPADLDEPLENLEAQWDSLIGLYDTVINGSEVEHLEERVNSMEDCRTQYLAIRRAVEKVRVKASSSSAPSRSTADTSQNALATAIAKLTATKIPSFAGETVKWPEFWGIYQIAIHDQPVLPDLKKFIRLKEALTGEAVSIIEGLPLTSANYAAAIDLLKLHYGSTEVIIQENYRYLYNLPAVPPGNHLALKQFLINGEVRIRSLESLGVPYSNYAKPFVSLFVDRLPRNVRTAWYRFSADKEESDVKDVLAFIRR</sequence>
<evidence type="ECO:0000313" key="1">
    <source>
        <dbReference type="EMBL" id="EFX81570.1"/>
    </source>
</evidence>